<reference evidence="1 2" key="1">
    <citation type="journal article" date="2020" name="Phytopathology">
        <title>A high-quality genome resource of Botrytis fragariae, a new and rapidly spreading fungal pathogen causing strawberry gray mold in the U.S.A.</title>
        <authorList>
            <person name="Wu Y."/>
            <person name="Saski C.A."/>
            <person name="Schnabel G."/>
            <person name="Xiao S."/>
            <person name="Hu M."/>
        </authorList>
    </citation>
    <scope>NUCLEOTIDE SEQUENCE [LARGE SCALE GENOMIC DNA]</scope>
    <source>
        <strain evidence="1 2">BVB16</strain>
    </source>
</reference>
<accession>A0A8H6AQH4</accession>
<dbReference type="EMBL" id="JABFCT010000011">
    <property type="protein sequence ID" value="KAF5871648.1"/>
    <property type="molecule type" value="Genomic_DNA"/>
</dbReference>
<dbReference type="AlphaFoldDB" id="A0A8H6AQH4"/>
<sequence>MTYQNSQIPRTCRSCGETHSPPKLCYIPLKCWNCGIEHFPTQEFCYNCNGWILPSHPRETVEEPKKRIDWKKFLIANTDSSEVKSEQLKNAEIAIKNDQYTAVLCAESLDSPYGKNEKKKTAVFLHRPGGDKRLSFTKLGPVDLQASSRRWVEIKLADWATFEEIVGVTPLPSTFPTPGNICLLEDDELDTDVGIFDGGSLLAGSDAI</sequence>
<gene>
    <name evidence="1" type="ORF">Bfra_008671sa</name>
</gene>
<dbReference type="Proteomes" id="UP000531561">
    <property type="component" value="Unassembled WGS sequence"/>
</dbReference>
<name>A0A8H6AQH4_9HELO</name>
<dbReference type="GeneID" id="59262721"/>
<organism evidence="1 2">
    <name type="scientific">Botrytis fragariae</name>
    <dbReference type="NCBI Taxonomy" id="1964551"/>
    <lineage>
        <taxon>Eukaryota</taxon>
        <taxon>Fungi</taxon>
        <taxon>Dikarya</taxon>
        <taxon>Ascomycota</taxon>
        <taxon>Pezizomycotina</taxon>
        <taxon>Leotiomycetes</taxon>
        <taxon>Helotiales</taxon>
        <taxon>Sclerotiniaceae</taxon>
        <taxon>Botrytis</taxon>
    </lineage>
</organism>
<keyword evidence="2" id="KW-1185">Reference proteome</keyword>
<comment type="caution">
    <text evidence="1">The sequence shown here is derived from an EMBL/GenBank/DDBJ whole genome shotgun (WGS) entry which is preliminary data.</text>
</comment>
<proteinExistence type="predicted"/>
<evidence type="ECO:0000313" key="1">
    <source>
        <dbReference type="EMBL" id="KAF5871648.1"/>
    </source>
</evidence>
<evidence type="ECO:0000313" key="2">
    <source>
        <dbReference type="Proteomes" id="UP000531561"/>
    </source>
</evidence>
<dbReference type="RefSeq" id="XP_037190595.1">
    <property type="nucleotide sequence ID" value="XM_037339029.1"/>
</dbReference>
<dbReference type="OrthoDB" id="3543627at2759"/>
<protein>
    <submittedName>
        <fullName evidence="1">Uncharacterized protein</fullName>
    </submittedName>
</protein>